<dbReference type="Pfam" id="PF05783">
    <property type="entry name" value="DLIC"/>
    <property type="match status" value="1"/>
</dbReference>
<sequence>MRVTEWEFIQQTLRTICLKHNASLSYFTNKNKTKIRNLILSKLTNQEFKDEACVIDKENVFVPFNWDTEGKIKALNEGFEFKYIFDSSKQQVIDFYNTKIPNKTNKVKMKSDQNTTRVAVDEQLFLKDLGLYEQSNDVTTDSKVNLDGLHVNTKLDLSNNQNKFPAASINPKPLKDISAGESQSEVLANFFQNLLSKKNTVSTTPPSTTSEMKRNDFAAELERLRNKMSFSHDCMQLDYSTEDSLNIFEASQKGNLLAVKYWIEEQGCDINVKDQYEATALHWAAINGHLDVIQYLIDNNANLNAMGGTTPSTPLIQGVIPATAMLLKAGVNVNEEDALGFSPIHVSSQNGQYFTTLLLIGYGAFINARDSNNRTHKNALDDLGNTPLHWAVYKENYQFVEALLKFNVSLDIHNSEGYNPVQLASNLKINWFAKLVEKYEKKREKSTLTLTLDSFENAVAVKDLEL</sequence>
<dbReference type="InterPro" id="IPR036770">
    <property type="entry name" value="Ankyrin_rpt-contain_sf"/>
</dbReference>
<keyword evidence="8" id="KW-0206">Cytoskeleton</keyword>
<dbReference type="EMBL" id="KE560987">
    <property type="protein sequence ID" value="EPZ34149.1"/>
    <property type="molecule type" value="Genomic_DNA"/>
</dbReference>
<dbReference type="HOGENOM" id="CLU_586819_0_0_1"/>
<feature type="repeat" description="ANK" evidence="9">
    <location>
        <begin position="276"/>
        <end position="308"/>
    </location>
</feature>
<dbReference type="InterPro" id="IPR022780">
    <property type="entry name" value="Dynein_light_int_chain"/>
</dbReference>
<dbReference type="PROSITE" id="PS50088">
    <property type="entry name" value="ANK_REPEAT"/>
    <property type="match status" value="3"/>
</dbReference>
<evidence type="ECO:0000256" key="5">
    <source>
        <dbReference type="ARBA" id="ARBA00023017"/>
    </source>
</evidence>
<dbReference type="Proteomes" id="UP000030755">
    <property type="component" value="Unassembled WGS sequence"/>
</dbReference>
<dbReference type="GO" id="GO:0005874">
    <property type="term" value="C:microtubule"/>
    <property type="evidence" value="ECO:0007669"/>
    <property type="project" value="UniProtKB-KW"/>
</dbReference>
<dbReference type="SUPFAM" id="SSF48403">
    <property type="entry name" value="Ankyrin repeat"/>
    <property type="match status" value="1"/>
</dbReference>
<evidence type="ECO:0000256" key="3">
    <source>
        <dbReference type="ARBA" id="ARBA00022701"/>
    </source>
</evidence>
<proteinExistence type="predicted"/>
<keyword evidence="7" id="KW-0505">Motor protein</keyword>
<feature type="repeat" description="ANK" evidence="9">
    <location>
        <begin position="339"/>
        <end position="371"/>
    </location>
</feature>
<dbReference type="PROSITE" id="PS50297">
    <property type="entry name" value="ANK_REP_REGION"/>
    <property type="match status" value="3"/>
</dbReference>
<evidence type="ECO:0000256" key="6">
    <source>
        <dbReference type="ARBA" id="ARBA00023043"/>
    </source>
</evidence>
<evidence type="ECO:0000256" key="1">
    <source>
        <dbReference type="ARBA" id="ARBA00004245"/>
    </source>
</evidence>
<organism evidence="10 11">
    <name type="scientific">Rozella allomycis (strain CSF55)</name>
    <dbReference type="NCBI Taxonomy" id="988480"/>
    <lineage>
        <taxon>Eukaryota</taxon>
        <taxon>Fungi</taxon>
        <taxon>Fungi incertae sedis</taxon>
        <taxon>Cryptomycota</taxon>
        <taxon>Cryptomycota incertae sedis</taxon>
        <taxon>Rozella</taxon>
    </lineage>
</organism>
<accession>A0A075B043</accession>
<gene>
    <name evidence="10" type="ORF">O9G_003748</name>
</gene>
<evidence type="ECO:0000256" key="4">
    <source>
        <dbReference type="ARBA" id="ARBA00022737"/>
    </source>
</evidence>
<dbReference type="Pfam" id="PF12796">
    <property type="entry name" value="Ank_2"/>
    <property type="match status" value="1"/>
</dbReference>
<keyword evidence="11" id="KW-1185">Reference proteome</keyword>
<dbReference type="STRING" id="988480.A0A075B043"/>
<evidence type="ECO:0000313" key="10">
    <source>
        <dbReference type="EMBL" id="EPZ34149.1"/>
    </source>
</evidence>
<evidence type="ECO:0000256" key="7">
    <source>
        <dbReference type="ARBA" id="ARBA00023175"/>
    </source>
</evidence>
<feature type="repeat" description="ANK" evidence="9">
    <location>
        <begin position="383"/>
        <end position="415"/>
    </location>
</feature>
<dbReference type="Pfam" id="PF13857">
    <property type="entry name" value="Ank_5"/>
    <property type="match status" value="1"/>
</dbReference>
<reference evidence="10 11" key="1">
    <citation type="journal article" date="2013" name="Curr. Biol.">
        <title>Shared signatures of parasitism and phylogenomics unite Cryptomycota and microsporidia.</title>
        <authorList>
            <person name="James T.Y."/>
            <person name="Pelin A."/>
            <person name="Bonen L."/>
            <person name="Ahrendt S."/>
            <person name="Sain D."/>
            <person name="Corradi N."/>
            <person name="Stajich J.E."/>
        </authorList>
    </citation>
    <scope>NUCLEOTIDE SEQUENCE [LARGE SCALE GENOMIC DNA]</scope>
    <source>
        <strain evidence="10 11">CSF55</strain>
    </source>
</reference>
<evidence type="ECO:0000256" key="8">
    <source>
        <dbReference type="ARBA" id="ARBA00023212"/>
    </source>
</evidence>
<dbReference type="OrthoDB" id="6781668at2759"/>
<keyword evidence="5" id="KW-0243">Dynein</keyword>
<dbReference type="SMART" id="SM00248">
    <property type="entry name" value="ANK"/>
    <property type="match status" value="4"/>
</dbReference>
<name>A0A075B043_ROZAC</name>
<evidence type="ECO:0000256" key="9">
    <source>
        <dbReference type="PROSITE-ProRule" id="PRU00023"/>
    </source>
</evidence>
<evidence type="ECO:0000313" key="11">
    <source>
        <dbReference type="Proteomes" id="UP000030755"/>
    </source>
</evidence>
<keyword evidence="6 9" id="KW-0040">ANK repeat</keyword>
<keyword evidence="4" id="KW-0677">Repeat</keyword>
<dbReference type="InterPro" id="IPR002110">
    <property type="entry name" value="Ankyrin_rpt"/>
</dbReference>
<evidence type="ECO:0000256" key="2">
    <source>
        <dbReference type="ARBA" id="ARBA00022490"/>
    </source>
</evidence>
<dbReference type="PANTHER" id="PTHR24171">
    <property type="entry name" value="ANKYRIN REPEAT DOMAIN-CONTAINING PROTEIN 39-RELATED"/>
    <property type="match status" value="1"/>
</dbReference>
<keyword evidence="3" id="KW-0493">Microtubule</keyword>
<protein>
    <submittedName>
        <fullName evidence="10">Uncharacterized protein</fullName>
    </submittedName>
</protein>
<dbReference type="Gene3D" id="1.25.40.20">
    <property type="entry name" value="Ankyrin repeat-containing domain"/>
    <property type="match status" value="3"/>
</dbReference>
<dbReference type="GO" id="GO:0030286">
    <property type="term" value="C:dynein complex"/>
    <property type="evidence" value="ECO:0007669"/>
    <property type="project" value="UniProtKB-KW"/>
</dbReference>
<keyword evidence="2" id="KW-0963">Cytoplasm</keyword>
<dbReference type="AlphaFoldDB" id="A0A075B043"/>
<comment type="subcellular location">
    <subcellularLocation>
        <location evidence="1">Cytoplasm</location>
        <location evidence="1">Cytoskeleton</location>
    </subcellularLocation>
</comment>